<evidence type="ECO:0000259" key="5">
    <source>
        <dbReference type="PROSITE" id="PS50931"/>
    </source>
</evidence>
<evidence type="ECO:0000256" key="3">
    <source>
        <dbReference type="ARBA" id="ARBA00023125"/>
    </source>
</evidence>
<dbReference type="InterPro" id="IPR000847">
    <property type="entry name" value="LysR_HTH_N"/>
</dbReference>
<dbReference type="EMBL" id="FLUQ01000005">
    <property type="protein sequence ID" value="SBW08954.1"/>
    <property type="molecule type" value="Genomic_DNA"/>
</dbReference>
<dbReference type="InterPro" id="IPR036388">
    <property type="entry name" value="WH-like_DNA-bd_sf"/>
</dbReference>
<dbReference type="PROSITE" id="PS50931">
    <property type="entry name" value="HTH_LYSR"/>
    <property type="match status" value="1"/>
</dbReference>
<feature type="domain" description="HTH lysR-type" evidence="5">
    <location>
        <begin position="1"/>
        <end position="58"/>
    </location>
</feature>
<evidence type="ECO:0000313" key="6">
    <source>
        <dbReference type="EMBL" id="SBW08954.1"/>
    </source>
</evidence>
<evidence type="ECO:0000256" key="4">
    <source>
        <dbReference type="ARBA" id="ARBA00023163"/>
    </source>
</evidence>
<name>A0A212KB32_9DELT</name>
<dbReference type="PRINTS" id="PR00039">
    <property type="entry name" value="HTHLYSR"/>
</dbReference>
<dbReference type="Gene3D" id="3.40.190.290">
    <property type="match status" value="1"/>
</dbReference>
<comment type="similarity">
    <text evidence="1">Belongs to the LysR transcriptional regulatory family.</text>
</comment>
<keyword evidence="3" id="KW-0238">DNA-binding</keyword>
<dbReference type="Pfam" id="PF00126">
    <property type="entry name" value="HTH_1"/>
    <property type="match status" value="1"/>
</dbReference>
<dbReference type="GO" id="GO:0003700">
    <property type="term" value="F:DNA-binding transcription factor activity"/>
    <property type="evidence" value="ECO:0007669"/>
    <property type="project" value="InterPro"/>
</dbReference>
<dbReference type="PANTHER" id="PTHR30126:SF78">
    <property type="entry name" value="HTH LYSR-TYPE DOMAIN-CONTAINING PROTEIN"/>
    <property type="match status" value="1"/>
</dbReference>
<dbReference type="Pfam" id="PF03466">
    <property type="entry name" value="LysR_substrate"/>
    <property type="match status" value="1"/>
</dbReference>
<dbReference type="InterPro" id="IPR005119">
    <property type="entry name" value="LysR_subst-bd"/>
</dbReference>
<proteinExistence type="inferred from homology"/>
<dbReference type="SUPFAM" id="SSF53850">
    <property type="entry name" value="Periplasmic binding protein-like II"/>
    <property type="match status" value="1"/>
</dbReference>
<protein>
    <submittedName>
        <fullName evidence="6">LysR substrate-binding protein</fullName>
    </submittedName>
</protein>
<organism evidence="6">
    <name type="scientific">uncultured delta proteobacterium</name>
    <dbReference type="NCBI Taxonomy" id="34034"/>
    <lineage>
        <taxon>Bacteria</taxon>
        <taxon>Deltaproteobacteria</taxon>
        <taxon>environmental samples</taxon>
    </lineage>
</organism>
<dbReference type="Gene3D" id="1.10.10.10">
    <property type="entry name" value="Winged helix-like DNA-binding domain superfamily/Winged helix DNA-binding domain"/>
    <property type="match status" value="1"/>
</dbReference>
<reference evidence="6" key="1">
    <citation type="submission" date="2016-04" db="EMBL/GenBank/DDBJ databases">
        <authorList>
            <person name="Evans L.H."/>
            <person name="Alamgir A."/>
            <person name="Owens N."/>
            <person name="Weber N.D."/>
            <person name="Virtaneva K."/>
            <person name="Barbian K."/>
            <person name="Babar A."/>
            <person name="Rosenke K."/>
        </authorList>
    </citation>
    <scope>NUCLEOTIDE SEQUENCE</scope>
    <source>
        <strain evidence="6">86</strain>
    </source>
</reference>
<accession>A0A212KB32</accession>
<evidence type="ECO:0000256" key="2">
    <source>
        <dbReference type="ARBA" id="ARBA00023015"/>
    </source>
</evidence>
<keyword evidence="2" id="KW-0805">Transcription regulation</keyword>
<dbReference type="GO" id="GO:0000976">
    <property type="term" value="F:transcription cis-regulatory region binding"/>
    <property type="evidence" value="ECO:0007669"/>
    <property type="project" value="TreeGrafter"/>
</dbReference>
<sequence length="287" mass="32420">MDEKDWLLLRALRDTRNITKAADVLNTSQPGLSKRLRLIEERFGTSIALRNKSGIEFTPAGEYLVEYAAEMLDRLRAAHEHINDMGTEIKGTLRIGASNYCISFILPDILSAFKKEHPQVEFLVTSAWSSDVVKIVGSGEVHVGFIRNDSALPPERILLCTERTYICSTRTIDLESLPDEPQIAYKSDPLVAAGLNMWWVENYKRPPKIAMVVDRVGSSVEMVRNGLGWAFLSEKMANQMEGIQKYEIKHPDGQPYARHTWAVPNQDAKHLGMVASFLDFIAKRVFK</sequence>
<dbReference type="CDD" id="cd05466">
    <property type="entry name" value="PBP2_LTTR_substrate"/>
    <property type="match status" value="1"/>
</dbReference>
<dbReference type="SUPFAM" id="SSF46785">
    <property type="entry name" value="Winged helix' DNA-binding domain"/>
    <property type="match status" value="1"/>
</dbReference>
<dbReference type="PANTHER" id="PTHR30126">
    <property type="entry name" value="HTH-TYPE TRANSCRIPTIONAL REGULATOR"/>
    <property type="match status" value="1"/>
</dbReference>
<dbReference type="InterPro" id="IPR036390">
    <property type="entry name" value="WH_DNA-bd_sf"/>
</dbReference>
<gene>
    <name evidence="6" type="ORF">KL86DPRO_50030</name>
</gene>
<dbReference type="AlphaFoldDB" id="A0A212KB32"/>
<keyword evidence="4" id="KW-0804">Transcription</keyword>
<evidence type="ECO:0000256" key="1">
    <source>
        <dbReference type="ARBA" id="ARBA00009437"/>
    </source>
</evidence>